<dbReference type="AlphaFoldDB" id="A0A930US48"/>
<evidence type="ECO:0000313" key="1">
    <source>
        <dbReference type="EMBL" id="MBF4102265.1"/>
    </source>
</evidence>
<organism evidence="1">
    <name type="scientific">Gallibacterium anatis</name>
    <dbReference type="NCBI Taxonomy" id="750"/>
    <lineage>
        <taxon>Bacteria</taxon>
        <taxon>Pseudomonadati</taxon>
        <taxon>Pseudomonadota</taxon>
        <taxon>Gammaproteobacteria</taxon>
        <taxon>Pasteurellales</taxon>
        <taxon>Pasteurellaceae</taxon>
        <taxon>Gallibacterium</taxon>
    </lineage>
</organism>
<proteinExistence type="predicted"/>
<accession>A0A930US48</accession>
<protein>
    <submittedName>
        <fullName evidence="1">Uncharacterized protein</fullName>
    </submittedName>
</protein>
<gene>
    <name evidence="1" type="ORF">INT80_02255</name>
</gene>
<name>A0A930US48_9PAST</name>
<dbReference type="EMBL" id="JADION010000004">
    <property type="protein sequence ID" value="MBF4102265.1"/>
    <property type="molecule type" value="Genomic_DNA"/>
</dbReference>
<comment type="caution">
    <text evidence="1">The sequence shown here is derived from an EMBL/GenBank/DDBJ whole genome shotgun (WGS) entry which is preliminary data.</text>
</comment>
<reference evidence="1" key="1">
    <citation type="submission" date="2020-11" db="EMBL/GenBank/DDBJ databases">
        <title>Gallibacterium anatis 1637, full genome, WGS.</title>
        <authorList>
            <person name="Laishevtcev A.I."/>
            <person name="Yakimova E.A."/>
            <person name="Petkovich D."/>
            <person name="Stepanova T.V."/>
            <person name="Kalendr R.S."/>
            <person name="Rubalsky E.O."/>
            <person name="Zulkarneev E.R."/>
            <person name="Aleshkin A.V."/>
        </authorList>
    </citation>
    <scope>NUCLEOTIDE SEQUENCE</scope>
    <source>
        <strain evidence="1">1637</strain>
    </source>
</reference>
<sequence length="91" mass="10863">MEISYENITYFLLSTFLSGCYLANGPPSSYNYWIKNGRKVSVEDRDKCYLLAIKSLNISERKEFYYLNNKFNENPINMINNHKSDYEKYSF</sequence>